<gene>
    <name evidence="1" type="ORF">LEQ_0539</name>
</gene>
<name>V7HXY6_9LACO</name>
<dbReference type="InterPro" id="IPR010064">
    <property type="entry name" value="HK97-gp10_tail"/>
</dbReference>
<dbReference type="PATRIC" id="fig|1392007.3.peg.1026"/>
<reference evidence="1 2" key="1">
    <citation type="journal article" date="2014" name="Genome Announc.">
        <title>The Genome of the Predominant Equine Lactobacillus Species, Lactobacillus equi, Is Reflective of Its Lifestyle Adaptations to an Herbivorous Host.</title>
        <authorList>
            <person name="O'Donnell M.M."/>
            <person name="Harris H.M."/>
            <person name="O'Toole P.W."/>
            <person name="Ross R.P."/>
        </authorList>
    </citation>
    <scope>NUCLEOTIDE SEQUENCE [LARGE SCALE GENOMIC DNA]</scope>
    <source>
        <strain evidence="1 2">DPC 6820</strain>
    </source>
</reference>
<comment type="caution">
    <text evidence="1">The sequence shown here is derived from an EMBL/GenBank/DDBJ whole genome shotgun (WGS) entry which is preliminary data.</text>
</comment>
<sequence>MHEKTISNMISTYTKGYRTGNTEDNTTFEIEDGGLSGVQTTNTDYIEYLEKGTRYMAAEPTIKPAFDAQKVVFKKEMEGLVK</sequence>
<dbReference type="NCBIfam" id="TIGR01725">
    <property type="entry name" value="phge_HK97_gp10"/>
    <property type="match status" value="1"/>
</dbReference>
<accession>V7HXY6</accession>
<evidence type="ECO:0000313" key="1">
    <source>
        <dbReference type="EMBL" id="ETA74160.1"/>
    </source>
</evidence>
<dbReference type="EMBL" id="AWWH01000114">
    <property type="protein sequence ID" value="ETA74160.1"/>
    <property type="molecule type" value="Genomic_DNA"/>
</dbReference>
<keyword evidence="2" id="KW-1185">Reference proteome</keyword>
<dbReference type="Proteomes" id="UP000018559">
    <property type="component" value="Unassembled WGS sequence"/>
</dbReference>
<organism evidence="1 2">
    <name type="scientific">Ligilactobacillus equi DPC 6820</name>
    <dbReference type="NCBI Taxonomy" id="1392007"/>
    <lineage>
        <taxon>Bacteria</taxon>
        <taxon>Bacillati</taxon>
        <taxon>Bacillota</taxon>
        <taxon>Bacilli</taxon>
        <taxon>Lactobacillales</taxon>
        <taxon>Lactobacillaceae</taxon>
        <taxon>Ligilactobacillus</taxon>
    </lineage>
</organism>
<evidence type="ECO:0000313" key="2">
    <source>
        <dbReference type="Proteomes" id="UP000018559"/>
    </source>
</evidence>
<protein>
    <submittedName>
        <fullName evidence="1">Uncharacterized protein</fullName>
    </submittedName>
</protein>
<dbReference type="AlphaFoldDB" id="V7HXY6"/>
<proteinExistence type="predicted"/>